<gene>
    <name evidence="2" type="ORF">VKT23_006507</name>
</gene>
<keyword evidence="3" id="KW-1185">Reference proteome</keyword>
<dbReference type="EMBL" id="JBANRG010000008">
    <property type="protein sequence ID" value="KAK7464339.1"/>
    <property type="molecule type" value="Genomic_DNA"/>
</dbReference>
<dbReference type="Gene3D" id="1.20.1280.50">
    <property type="match status" value="1"/>
</dbReference>
<sequence length="558" mass="62688">MVSLSPLPLNLPMNLFHDEKDVSPSYEALDRLTAELQRIERERRAIQELIDAHNALLAPIRRAPDDVLSEIFVHCLPENYNATRSLSEAPLLLGQVCRRWRQVSLSTPRLWTSLHTVIPTDIDPDVLCTILESRRKGVEAWLGRSGVLPLSISVFSRFQSHRRHEEVVASVRRLMDSFTRLSSRWQNVEMKLSDECFGILRESMDSMGAAWGGNNLPLLDAIRLEVVDRKQVVVSDTVKKAELEFLSKFGGSPRLTSMSFISTAYCSHDLSLPLGNLSKLDLSPAGQLHLTNDEVLQLLSQCTNVRYCRLPKVLMLTRLSSSVELPHLQNLHARIKTSSDYPREPVTSASGDQIRFHTILDCISAPALQTLTVEFESYSTSRPLSQVPFISLLKPGNQIEQLDISMNISGQGMVECLQLTPKLRDLRLCNSRDSDTCSSVVSALIPSDEKPMALCPSLRRLCLFNKDRKVSDELLLKLACARRDPKNLALGMTSLEVLRAKLDRHRQIVDLERRVNGLRCAGLDIVLTHMADGEDVSWYGQVRKTSCASAENALSFWN</sequence>
<accession>A0ABR1JRA7</accession>
<dbReference type="SUPFAM" id="SSF52047">
    <property type="entry name" value="RNI-like"/>
    <property type="match status" value="1"/>
</dbReference>
<keyword evidence="1" id="KW-0175">Coiled coil</keyword>
<evidence type="ECO:0000313" key="2">
    <source>
        <dbReference type="EMBL" id="KAK7464339.1"/>
    </source>
</evidence>
<name>A0ABR1JRA7_9AGAR</name>
<dbReference type="Proteomes" id="UP001498398">
    <property type="component" value="Unassembled WGS sequence"/>
</dbReference>
<dbReference type="InterPro" id="IPR032675">
    <property type="entry name" value="LRR_dom_sf"/>
</dbReference>
<evidence type="ECO:0000313" key="3">
    <source>
        <dbReference type="Proteomes" id="UP001498398"/>
    </source>
</evidence>
<reference evidence="2 3" key="1">
    <citation type="submission" date="2024-01" db="EMBL/GenBank/DDBJ databases">
        <title>A draft genome for the cacao thread blight pathogen Marasmiellus scandens.</title>
        <authorList>
            <person name="Baruah I.K."/>
            <person name="Leung J."/>
            <person name="Bukari Y."/>
            <person name="Amoako-Attah I."/>
            <person name="Meinhardt L.W."/>
            <person name="Bailey B.A."/>
            <person name="Cohen S.P."/>
        </authorList>
    </citation>
    <scope>NUCLEOTIDE SEQUENCE [LARGE SCALE GENOMIC DNA]</scope>
    <source>
        <strain evidence="2 3">GH-19</strain>
    </source>
</reference>
<evidence type="ECO:0000256" key="1">
    <source>
        <dbReference type="SAM" id="Coils"/>
    </source>
</evidence>
<proteinExistence type="predicted"/>
<dbReference type="Gene3D" id="3.80.10.10">
    <property type="entry name" value="Ribonuclease Inhibitor"/>
    <property type="match status" value="1"/>
</dbReference>
<organism evidence="2 3">
    <name type="scientific">Marasmiellus scandens</name>
    <dbReference type="NCBI Taxonomy" id="2682957"/>
    <lineage>
        <taxon>Eukaryota</taxon>
        <taxon>Fungi</taxon>
        <taxon>Dikarya</taxon>
        <taxon>Basidiomycota</taxon>
        <taxon>Agaricomycotina</taxon>
        <taxon>Agaricomycetes</taxon>
        <taxon>Agaricomycetidae</taxon>
        <taxon>Agaricales</taxon>
        <taxon>Marasmiineae</taxon>
        <taxon>Omphalotaceae</taxon>
        <taxon>Marasmiellus</taxon>
    </lineage>
</organism>
<comment type="caution">
    <text evidence="2">The sequence shown here is derived from an EMBL/GenBank/DDBJ whole genome shotgun (WGS) entry which is preliminary data.</text>
</comment>
<evidence type="ECO:0008006" key="4">
    <source>
        <dbReference type="Google" id="ProtNLM"/>
    </source>
</evidence>
<feature type="coiled-coil region" evidence="1">
    <location>
        <begin position="29"/>
        <end position="56"/>
    </location>
</feature>
<protein>
    <recommendedName>
        <fullName evidence="4">F-box domain-containing protein</fullName>
    </recommendedName>
</protein>